<accession>A0A1Y1HMF3</accession>
<dbReference type="SUPFAM" id="SSF100950">
    <property type="entry name" value="NagB/RpiA/CoA transferase-like"/>
    <property type="match status" value="1"/>
</dbReference>
<protein>
    <submittedName>
        <fullName evidence="1">5-formyltetrahydrofolate cyclo-ligase</fullName>
    </submittedName>
</protein>
<dbReference type="STRING" id="105231.A0A1Y1HMF3"/>
<dbReference type="InterPro" id="IPR002698">
    <property type="entry name" value="FTHF_cligase"/>
</dbReference>
<dbReference type="OMA" id="KTVYMAV"/>
<dbReference type="Gene3D" id="3.40.50.10420">
    <property type="entry name" value="NagB/RpiA/CoA transferase-like"/>
    <property type="match status" value="1"/>
</dbReference>
<dbReference type="InterPro" id="IPR037171">
    <property type="entry name" value="NagB/RpiA_transferase-like"/>
</dbReference>
<evidence type="ECO:0000313" key="1">
    <source>
        <dbReference type="EMBL" id="GAQ79784.1"/>
    </source>
</evidence>
<keyword evidence="1" id="KW-0436">Ligase</keyword>
<evidence type="ECO:0000313" key="2">
    <source>
        <dbReference type="Proteomes" id="UP000054558"/>
    </source>
</evidence>
<dbReference type="AlphaFoldDB" id="A0A1Y1HMF3"/>
<dbReference type="PANTHER" id="PTHR13017">
    <property type="entry name" value="5-FORMYLTETRAHYDROFOLATE CYCLO-LIGASE-RELATED"/>
    <property type="match status" value="1"/>
</dbReference>
<dbReference type="GO" id="GO:0016874">
    <property type="term" value="F:ligase activity"/>
    <property type="evidence" value="ECO:0007669"/>
    <property type="project" value="UniProtKB-KW"/>
</dbReference>
<gene>
    <name evidence="1" type="ORF">KFL_000380180</name>
</gene>
<dbReference type="Pfam" id="PF01812">
    <property type="entry name" value="5-FTHF_cyc-lig"/>
    <property type="match status" value="1"/>
</dbReference>
<dbReference type="Proteomes" id="UP000054558">
    <property type="component" value="Unassembled WGS sequence"/>
</dbReference>
<keyword evidence="2" id="KW-1185">Reference proteome</keyword>
<dbReference type="GO" id="GO:0005737">
    <property type="term" value="C:cytoplasm"/>
    <property type="evidence" value="ECO:0000318"/>
    <property type="project" value="GO_Central"/>
</dbReference>
<dbReference type="FunFam" id="3.40.50.10420:FF:000004">
    <property type="entry name" value="5-formyltetrahydrofolate cyclo-ligase-like protein COG0212"/>
    <property type="match status" value="1"/>
</dbReference>
<organism evidence="1 2">
    <name type="scientific">Klebsormidium nitens</name>
    <name type="common">Green alga</name>
    <name type="synonym">Ulothrix nitens</name>
    <dbReference type="NCBI Taxonomy" id="105231"/>
    <lineage>
        <taxon>Eukaryota</taxon>
        <taxon>Viridiplantae</taxon>
        <taxon>Streptophyta</taxon>
        <taxon>Klebsormidiophyceae</taxon>
        <taxon>Klebsormidiales</taxon>
        <taxon>Klebsormidiaceae</taxon>
        <taxon>Klebsormidium</taxon>
    </lineage>
</organism>
<sequence length="323" mass="35411">MSIDVAQYDKERLELDQQARDEMQAQAALASSSEDEKPGAWKWAIRKSIWDRMESENIAANPRPVHHRIPNFVGADKAADQLATLPEYVSAKCVKVNPDTPQKRVRYLTLTDGKLLLTPQPRLRTGFFSSLVLSSIPEGDINTACTSAGVAKYGTPLDLDDKVKVDLLVIGSVAVDPKTGARLGKGEGFAELEYGMLRWMGAIDDDTLVVSSVHDCQLVDNIPVEKLLIHDVPVDVICTPSRIIRVPPSIPKPQGIYWDRLSPQKLAQGVQATSGKTVPQLATSRDASCAVSSALRPINHLENLGRSLRDSLRREGCLKESII</sequence>
<dbReference type="InterPro" id="IPR024185">
    <property type="entry name" value="FTHF_cligase-like_sf"/>
</dbReference>
<proteinExistence type="predicted"/>
<name>A0A1Y1HMF3_KLENI</name>
<dbReference type="EMBL" id="DF236987">
    <property type="protein sequence ID" value="GAQ79784.1"/>
    <property type="molecule type" value="Genomic_DNA"/>
</dbReference>
<dbReference type="PANTHER" id="PTHR13017:SF0">
    <property type="entry name" value="METHENYLTETRAHYDROFOLATE SYNTHASE DOMAIN-CONTAINING PROTEIN"/>
    <property type="match status" value="1"/>
</dbReference>
<dbReference type="OrthoDB" id="433414at2759"/>
<reference evidence="1 2" key="1">
    <citation type="journal article" date="2014" name="Nat. Commun.">
        <title>Klebsormidium flaccidum genome reveals primary factors for plant terrestrial adaptation.</title>
        <authorList>
            <person name="Hori K."/>
            <person name="Maruyama F."/>
            <person name="Fujisawa T."/>
            <person name="Togashi T."/>
            <person name="Yamamoto N."/>
            <person name="Seo M."/>
            <person name="Sato S."/>
            <person name="Yamada T."/>
            <person name="Mori H."/>
            <person name="Tajima N."/>
            <person name="Moriyama T."/>
            <person name="Ikeuchi M."/>
            <person name="Watanabe M."/>
            <person name="Wada H."/>
            <person name="Kobayashi K."/>
            <person name="Saito M."/>
            <person name="Masuda T."/>
            <person name="Sasaki-Sekimoto Y."/>
            <person name="Mashiguchi K."/>
            <person name="Awai K."/>
            <person name="Shimojima M."/>
            <person name="Masuda S."/>
            <person name="Iwai M."/>
            <person name="Nobusawa T."/>
            <person name="Narise T."/>
            <person name="Kondo S."/>
            <person name="Saito H."/>
            <person name="Sato R."/>
            <person name="Murakawa M."/>
            <person name="Ihara Y."/>
            <person name="Oshima-Yamada Y."/>
            <person name="Ohtaka K."/>
            <person name="Satoh M."/>
            <person name="Sonobe K."/>
            <person name="Ishii M."/>
            <person name="Ohtani R."/>
            <person name="Kanamori-Sato M."/>
            <person name="Honoki R."/>
            <person name="Miyazaki D."/>
            <person name="Mochizuki H."/>
            <person name="Umetsu J."/>
            <person name="Higashi K."/>
            <person name="Shibata D."/>
            <person name="Kamiya Y."/>
            <person name="Sato N."/>
            <person name="Nakamura Y."/>
            <person name="Tabata S."/>
            <person name="Ida S."/>
            <person name="Kurokawa K."/>
            <person name="Ohta H."/>
        </authorList>
    </citation>
    <scope>NUCLEOTIDE SEQUENCE [LARGE SCALE GENOMIC DNA]</scope>
    <source>
        <strain evidence="1 2">NIES-2285</strain>
    </source>
</reference>